<dbReference type="EMBL" id="CAGI01000179">
    <property type="protein sequence ID" value="CCF52958.1"/>
    <property type="molecule type" value="Genomic_DNA"/>
</dbReference>
<protein>
    <submittedName>
        <fullName evidence="1">Uncharacterized protein</fullName>
    </submittedName>
</protein>
<evidence type="ECO:0000313" key="2">
    <source>
        <dbReference type="Proteomes" id="UP000006174"/>
    </source>
</evidence>
<comment type="caution">
    <text evidence="1">The sequence shown here is derived from an EMBL/GenBank/DDBJ whole genome shotgun (WGS) entry which is preliminary data.</text>
</comment>
<sequence>MSAENVLDLQTCTSTDPDQAAFAHIPLHLLVAHYNNASDEQRKPKHCMEASCKQKLAQREELYGLRPHQLDPLQLQQHPRHLDLHGSMEHNQALPRSVLTGFWQRHKNQGPVTLPE</sequence>
<name>I2G1B5_USTHO</name>
<dbReference type="HOGENOM" id="CLU_2098649_0_0_1"/>
<dbReference type="AlphaFoldDB" id="I2G1B5"/>
<gene>
    <name evidence="1" type="ORF">UHOR_15756</name>
</gene>
<organism evidence="1 2">
    <name type="scientific">Ustilago hordei</name>
    <name type="common">Barley covered smut fungus</name>
    <dbReference type="NCBI Taxonomy" id="120017"/>
    <lineage>
        <taxon>Eukaryota</taxon>
        <taxon>Fungi</taxon>
        <taxon>Dikarya</taxon>
        <taxon>Basidiomycota</taxon>
        <taxon>Ustilaginomycotina</taxon>
        <taxon>Ustilaginomycetes</taxon>
        <taxon>Ustilaginales</taxon>
        <taxon>Ustilaginaceae</taxon>
        <taxon>Ustilago</taxon>
    </lineage>
</organism>
<evidence type="ECO:0000313" key="1">
    <source>
        <dbReference type="EMBL" id="CCF52958.1"/>
    </source>
</evidence>
<accession>I2G1B5</accession>
<dbReference type="Proteomes" id="UP000006174">
    <property type="component" value="Unassembled WGS sequence"/>
</dbReference>
<keyword evidence="2" id="KW-1185">Reference proteome</keyword>
<proteinExistence type="predicted"/>
<reference evidence="1 2" key="1">
    <citation type="journal article" date="2012" name="Plant Cell">
        <title>Genome comparison of barley and maize smut fungi reveals targeted loss of RNA silencing components and species-specific presence of transposable elements.</title>
        <authorList>
            <person name="Laurie J.D."/>
            <person name="Ali S."/>
            <person name="Linning R."/>
            <person name="Mannhaupt G."/>
            <person name="Wong P."/>
            <person name="Gueldener U."/>
            <person name="Muensterkoetter M."/>
            <person name="Moore R."/>
            <person name="Kahmann R."/>
            <person name="Bakkeren G."/>
            <person name="Schirawski J."/>
        </authorList>
    </citation>
    <scope>NUCLEOTIDE SEQUENCE [LARGE SCALE GENOMIC DNA]</scope>
    <source>
        <strain evidence="2">Uh4875-4</strain>
    </source>
</reference>